<evidence type="ECO:0000256" key="3">
    <source>
        <dbReference type="ARBA" id="ARBA00022806"/>
    </source>
</evidence>
<evidence type="ECO:0000256" key="2">
    <source>
        <dbReference type="ARBA" id="ARBA00022801"/>
    </source>
</evidence>
<evidence type="ECO:0000313" key="9">
    <source>
        <dbReference type="EMBL" id="AQP53728.1"/>
    </source>
</evidence>
<dbReference type="InterPro" id="IPR027417">
    <property type="entry name" value="P-loop_NTPase"/>
</dbReference>
<dbReference type="PROSITE" id="PS51198">
    <property type="entry name" value="UVRD_HELICASE_ATP_BIND"/>
    <property type="match status" value="1"/>
</dbReference>
<dbReference type="Proteomes" id="UP000188246">
    <property type="component" value="Chromosome"/>
</dbReference>
<dbReference type="GO" id="GO:0005829">
    <property type="term" value="C:cytosol"/>
    <property type="evidence" value="ECO:0007669"/>
    <property type="project" value="TreeGrafter"/>
</dbReference>
<evidence type="ECO:0000256" key="5">
    <source>
        <dbReference type="ARBA" id="ARBA00023235"/>
    </source>
</evidence>
<dbReference type="EMBL" id="CP019609">
    <property type="protein sequence ID" value="AQP53728.1"/>
    <property type="molecule type" value="Genomic_DNA"/>
</dbReference>
<organism evidence="9 10">
    <name type="scientific">Vagococcus penaei</name>
    <dbReference type="NCBI Taxonomy" id="633807"/>
    <lineage>
        <taxon>Bacteria</taxon>
        <taxon>Bacillati</taxon>
        <taxon>Bacillota</taxon>
        <taxon>Bacilli</taxon>
        <taxon>Lactobacillales</taxon>
        <taxon>Enterococcaceae</taxon>
        <taxon>Vagococcus</taxon>
    </lineage>
</organism>
<proteinExistence type="predicted"/>
<evidence type="ECO:0000256" key="4">
    <source>
        <dbReference type="ARBA" id="ARBA00022840"/>
    </source>
</evidence>
<evidence type="ECO:0000256" key="7">
    <source>
        <dbReference type="ARBA" id="ARBA00034808"/>
    </source>
</evidence>
<dbReference type="KEGG" id="vpi:BW732_05410"/>
<gene>
    <name evidence="9" type="ORF">BW732_05410</name>
</gene>
<dbReference type="PANTHER" id="PTHR11070:SF17">
    <property type="entry name" value="DNA HELICASE IV"/>
    <property type="match status" value="1"/>
</dbReference>
<dbReference type="PANTHER" id="PTHR11070">
    <property type="entry name" value="UVRD / RECB / PCRA DNA HELICASE FAMILY MEMBER"/>
    <property type="match status" value="1"/>
</dbReference>
<evidence type="ECO:0000256" key="6">
    <source>
        <dbReference type="ARBA" id="ARBA00034617"/>
    </source>
</evidence>
<dbReference type="AlphaFoldDB" id="A0A1Q2D5S3"/>
<dbReference type="Pfam" id="PF00580">
    <property type="entry name" value="UvrD-helicase"/>
    <property type="match status" value="1"/>
</dbReference>
<dbReference type="SUPFAM" id="SSF52540">
    <property type="entry name" value="P-loop containing nucleoside triphosphate hydrolases"/>
    <property type="match status" value="1"/>
</dbReference>
<keyword evidence="5" id="KW-0413">Isomerase</keyword>
<dbReference type="GO" id="GO:0005524">
    <property type="term" value="F:ATP binding"/>
    <property type="evidence" value="ECO:0007669"/>
    <property type="project" value="UniProtKB-UniRule"/>
</dbReference>
<protein>
    <recommendedName>
        <fullName evidence="7">DNA 3'-5' helicase</fullName>
        <ecNumber evidence="7">5.6.2.4</ecNumber>
    </recommendedName>
</protein>
<dbReference type="STRING" id="633807.BW732_05410"/>
<keyword evidence="1" id="KW-0547">Nucleotide-binding</keyword>
<dbReference type="InterPro" id="IPR014016">
    <property type="entry name" value="UvrD-like_ATP-bd"/>
</dbReference>
<name>A0A1Q2D5S3_9ENTE</name>
<comment type="catalytic activity">
    <reaction evidence="8">
        <text>ATP + H2O = ADP + phosphate + H(+)</text>
        <dbReference type="Rhea" id="RHEA:13065"/>
        <dbReference type="ChEBI" id="CHEBI:15377"/>
        <dbReference type="ChEBI" id="CHEBI:15378"/>
        <dbReference type="ChEBI" id="CHEBI:30616"/>
        <dbReference type="ChEBI" id="CHEBI:43474"/>
        <dbReference type="ChEBI" id="CHEBI:456216"/>
        <dbReference type="EC" id="5.6.2.4"/>
    </reaction>
</comment>
<evidence type="ECO:0000256" key="8">
    <source>
        <dbReference type="ARBA" id="ARBA00048988"/>
    </source>
</evidence>
<sequence>MSQPEYQLEVNYLEDVYNQLLARKEQLEQLLATVRTEGISDLQKMMGDVRINFSNITDNLDTFAALEMKNREIDQLNIKLKSAEEFLTKVDRLLAAPYFGKITVDFLDDEPEEPFYIGINGFANDAGDYLVYDWRSPIAELFYNNEMGSSFYTVNKNRIDVAITQRRQFIVEANHLLNYFDTAISIQDDVLLDALGSNATRHMRDITSTIQKEQNVIIRDTTHPNILVNGVAGSGKTSTIMQRIAYLLFQYREYLTSDNLMILSPNNKFIDYIANVLPSLGEKNPLNLTLLQFVKQHFNLQLVDEAMHFERVSAQSITPETQVLREKDFVTFVTKSGHLFSQDEQMFQGLMRKNQEIISKQHIWELFQSTPKESSLIDRLQATKQLLRRSWEERLTKQARSNKVQDQVLSLSEELQEKIFGSLLTEKAEKNVYPYAKKLLKRQYRAITKGIEQNDWLDLDYLFQKIYTTYTGSAYEWSSDEAYNVDEAVVFLTLQHHLVERLDVSAMRFIFIDEVQDYTPAQMSLLLDLFPNAKFTMVGDENQSIFNASIPFAAIEADFAQRQRSCHPYNLLSSYRSTGAITAFFGHLSTIDHSMSIVPIREEGEKPSYLAYQTSEDFCRLVQDVLVTLQDEPLTIITKDASEARRVKEWLVPDVLSRVKIYPITLCKGLEFDNVFIYHVSKGHYMNQRDQKLLYTIASRAMKRLFISYENQLSPLINM</sequence>
<dbReference type="GO" id="GO:0016887">
    <property type="term" value="F:ATP hydrolysis activity"/>
    <property type="evidence" value="ECO:0007669"/>
    <property type="project" value="RHEA"/>
</dbReference>
<dbReference type="GO" id="GO:0043138">
    <property type="term" value="F:3'-5' DNA helicase activity"/>
    <property type="evidence" value="ECO:0007669"/>
    <property type="project" value="UniProtKB-EC"/>
</dbReference>
<dbReference type="InterPro" id="IPR014017">
    <property type="entry name" value="DNA_helicase_UvrD-like_C"/>
</dbReference>
<dbReference type="RefSeq" id="WP_077275812.1">
    <property type="nucleotide sequence ID" value="NZ_CP019609.1"/>
</dbReference>
<accession>A0A1Q2D5S3</accession>
<dbReference type="InterPro" id="IPR000212">
    <property type="entry name" value="DNA_helicase_UvrD/REP"/>
</dbReference>
<comment type="catalytic activity">
    <reaction evidence="6">
        <text>Couples ATP hydrolysis with the unwinding of duplex DNA by translocating in the 3'-5' direction.</text>
        <dbReference type="EC" id="5.6.2.4"/>
    </reaction>
</comment>
<evidence type="ECO:0000256" key="1">
    <source>
        <dbReference type="ARBA" id="ARBA00022741"/>
    </source>
</evidence>
<keyword evidence="10" id="KW-1185">Reference proteome</keyword>
<dbReference type="OrthoDB" id="9787585at2"/>
<dbReference type="Gene3D" id="3.40.50.300">
    <property type="entry name" value="P-loop containing nucleotide triphosphate hydrolases"/>
    <property type="match status" value="3"/>
</dbReference>
<keyword evidence="2" id="KW-0378">Hydrolase</keyword>
<keyword evidence="4" id="KW-0067">ATP-binding</keyword>
<dbReference type="GO" id="GO:0003677">
    <property type="term" value="F:DNA binding"/>
    <property type="evidence" value="ECO:0007669"/>
    <property type="project" value="InterPro"/>
</dbReference>
<dbReference type="Pfam" id="PF13361">
    <property type="entry name" value="UvrD_C"/>
    <property type="match status" value="1"/>
</dbReference>
<keyword evidence="3 9" id="KW-0347">Helicase</keyword>
<evidence type="ECO:0000313" key="10">
    <source>
        <dbReference type="Proteomes" id="UP000188246"/>
    </source>
</evidence>
<reference evidence="9 10" key="1">
    <citation type="journal article" date="2010" name="Int. J. Syst. Evol. Microbiol.">
        <title>Vagococcus penaei sp. nov., isolated from spoilage microbiota of cooked shrimp (Penaeus vannamei).</title>
        <authorList>
            <person name="Jaffres E."/>
            <person name="Prevost H."/>
            <person name="Rossero A."/>
            <person name="Joffraud J.J."/>
            <person name="Dousset X."/>
        </authorList>
    </citation>
    <scope>NUCLEOTIDE SEQUENCE [LARGE SCALE GENOMIC DNA]</scope>
    <source>
        <strain evidence="9 10">CD276</strain>
    </source>
</reference>
<dbReference type="EC" id="5.6.2.4" evidence="7"/>
<dbReference type="GO" id="GO:0000725">
    <property type="term" value="P:recombinational repair"/>
    <property type="evidence" value="ECO:0007669"/>
    <property type="project" value="TreeGrafter"/>
</dbReference>